<keyword evidence="1" id="KW-0472">Membrane</keyword>
<evidence type="ECO:0000313" key="3">
    <source>
        <dbReference type="Proteomes" id="UP000827092"/>
    </source>
</evidence>
<keyword evidence="3" id="KW-1185">Reference proteome</keyword>
<gene>
    <name evidence="2" type="ORF">JTE90_026329</name>
</gene>
<reference evidence="2 3" key="1">
    <citation type="journal article" date="2022" name="Nat. Ecol. Evol.">
        <title>A masculinizing supergene underlies an exaggerated male reproductive morph in a spider.</title>
        <authorList>
            <person name="Hendrickx F."/>
            <person name="De Corte Z."/>
            <person name="Sonet G."/>
            <person name="Van Belleghem S.M."/>
            <person name="Kostlbacher S."/>
            <person name="Vangestel C."/>
        </authorList>
    </citation>
    <scope>NUCLEOTIDE SEQUENCE [LARGE SCALE GENOMIC DNA]</scope>
    <source>
        <strain evidence="2">W744_W776</strain>
    </source>
</reference>
<protein>
    <submittedName>
        <fullName evidence="2">Uncharacterized protein</fullName>
    </submittedName>
</protein>
<sequence>MSTRHNATAMSLQNLQYHYTYRVMRDNNGTWIGIRPGLVYANESIKLAFLVLVMVLLIFICCWDCSACASIKKVFQRRRRNEGLLVPIADGINRGTGTPHSAAGDMA</sequence>
<dbReference type="EMBL" id="JAFNEN010000627">
    <property type="protein sequence ID" value="KAG8179431.1"/>
    <property type="molecule type" value="Genomic_DNA"/>
</dbReference>
<keyword evidence="1" id="KW-1133">Transmembrane helix</keyword>
<dbReference type="Proteomes" id="UP000827092">
    <property type="component" value="Unassembled WGS sequence"/>
</dbReference>
<evidence type="ECO:0000313" key="2">
    <source>
        <dbReference type="EMBL" id="KAG8179431.1"/>
    </source>
</evidence>
<organism evidence="2 3">
    <name type="scientific">Oedothorax gibbosus</name>
    <dbReference type="NCBI Taxonomy" id="931172"/>
    <lineage>
        <taxon>Eukaryota</taxon>
        <taxon>Metazoa</taxon>
        <taxon>Ecdysozoa</taxon>
        <taxon>Arthropoda</taxon>
        <taxon>Chelicerata</taxon>
        <taxon>Arachnida</taxon>
        <taxon>Araneae</taxon>
        <taxon>Araneomorphae</taxon>
        <taxon>Entelegynae</taxon>
        <taxon>Araneoidea</taxon>
        <taxon>Linyphiidae</taxon>
        <taxon>Erigoninae</taxon>
        <taxon>Oedothorax</taxon>
    </lineage>
</organism>
<evidence type="ECO:0000256" key="1">
    <source>
        <dbReference type="SAM" id="Phobius"/>
    </source>
</evidence>
<name>A0AAV6U6Y6_9ARAC</name>
<feature type="transmembrane region" description="Helical" evidence="1">
    <location>
        <begin position="47"/>
        <end position="71"/>
    </location>
</feature>
<dbReference type="AlphaFoldDB" id="A0AAV6U6Y6"/>
<accession>A0AAV6U6Y6</accession>
<comment type="caution">
    <text evidence="2">The sequence shown here is derived from an EMBL/GenBank/DDBJ whole genome shotgun (WGS) entry which is preliminary data.</text>
</comment>
<keyword evidence="1" id="KW-0812">Transmembrane</keyword>
<proteinExistence type="predicted"/>